<evidence type="ECO:0000256" key="2">
    <source>
        <dbReference type="ARBA" id="ARBA00004496"/>
    </source>
</evidence>
<evidence type="ECO:0000259" key="13">
    <source>
        <dbReference type="Pfam" id="PF01180"/>
    </source>
</evidence>
<evidence type="ECO:0000256" key="12">
    <source>
        <dbReference type="HAMAP-Rule" id="MF_00224"/>
    </source>
</evidence>
<keyword evidence="6 12" id="KW-0285">Flavoprotein</keyword>
<evidence type="ECO:0000256" key="5">
    <source>
        <dbReference type="ARBA" id="ARBA00022490"/>
    </source>
</evidence>
<dbReference type="EMBL" id="CP060632">
    <property type="protein sequence ID" value="QNM00632.1"/>
    <property type="molecule type" value="Genomic_DNA"/>
</dbReference>
<evidence type="ECO:0000256" key="10">
    <source>
        <dbReference type="ARBA" id="ARBA00023027"/>
    </source>
</evidence>
<comment type="catalytic activity">
    <reaction evidence="12">
        <text>(S)-dihydroorotate + A = orotate + AH2</text>
        <dbReference type="Rhea" id="RHEA:18073"/>
        <dbReference type="ChEBI" id="CHEBI:13193"/>
        <dbReference type="ChEBI" id="CHEBI:17499"/>
        <dbReference type="ChEBI" id="CHEBI:30839"/>
        <dbReference type="ChEBI" id="CHEBI:30864"/>
    </reaction>
</comment>
<dbReference type="InterPro" id="IPR024920">
    <property type="entry name" value="Dihydroorotate_DH_1"/>
</dbReference>
<feature type="binding site" evidence="12">
    <location>
        <begin position="263"/>
        <end position="264"/>
    </location>
    <ligand>
        <name>FMN</name>
        <dbReference type="ChEBI" id="CHEBI:58210"/>
    </ligand>
</feature>
<dbReference type="PIRSF" id="PIRSF000164">
    <property type="entry name" value="DHO_oxidase"/>
    <property type="match status" value="1"/>
</dbReference>
<dbReference type="PANTHER" id="PTHR48109:SF1">
    <property type="entry name" value="DIHYDROOROTATE DEHYDROGENASE (FUMARATE)"/>
    <property type="match status" value="1"/>
</dbReference>
<dbReference type="Pfam" id="PF01180">
    <property type="entry name" value="DHO_dh"/>
    <property type="match status" value="1"/>
</dbReference>
<dbReference type="PROSITE" id="PS00912">
    <property type="entry name" value="DHODEHASE_2"/>
    <property type="match status" value="1"/>
</dbReference>
<dbReference type="GO" id="GO:0006207">
    <property type="term" value="P:'de novo' pyrimidine nucleobase biosynthetic process"/>
    <property type="evidence" value="ECO:0007669"/>
    <property type="project" value="InterPro"/>
</dbReference>
<dbReference type="PANTHER" id="PTHR48109">
    <property type="entry name" value="DIHYDROOROTATE DEHYDROGENASE (QUINONE), MITOCHONDRIAL-RELATED"/>
    <property type="match status" value="1"/>
</dbReference>
<evidence type="ECO:0000256" key="6">
    <source>
        <dbReference type="ARBA" id="ARBA00022630"/>
    </source>
</evidence>
<feature type="domain" description="Dihydroorotate dehydrogenase catalytic" evidence="13">
    <location>
        <begin position="4"/>
        <end position="284"/>
    </location>
</feature>
<comment type="function">
    <text evidence="1">Catalyzes the conversion of dihydroorotate to orotate with NAD(+) as electron acceptor.</text>
</comment>
<feature type="binding site" evidence="12">
    <location>
        <position position="44"/>
    </location>
    <ligand>
        <name>substrate</name>
    </ligand>
</feature>
<feature type="binding site" evidence="12">
    <location>
        <begin position="44"/>
        <end position="45"/>
    </location>
    <ligand>
        <name>FMN</name>
        <dbReference type="ChEBI" id="CHEBI:58210"/>
    </ligand>
</feature>
<keyword evidence="15" id="KW-1185">Reference proteome</keyword>
<feature type="binding site" evidence="12">
    <location>
        <position position="98"/>
    </location>
    <ligand>
        <name>FMN</name>
        <dbReference type="ChEBI" id="CHEBI:58210"/>
    </ligand>
</feature>
<comment type="subcellular location">
    <subcellularLocation>
        <location evidence="2 12">Cytoplasm</location>
    </subcellularLocation>
</comment>
<accession>A0A7G9FQ00</accession>
<dbReference type="AlphaFoldDB" id="A0A7G9FQ00"/>
<proteinExistence type="inferred from homology"/>
<keyword evidence="10" id="KW-0520">NAD</keyword>
<feature type="binding site" evidence="12">
    <location>
        <position position="125"/>
    </location>
    <ligand>
        <name>substrate</name>
    </ligand>
</feature>
<evidence type="ECO:0000256" key="7">
    <source>
        <dbReference type="ARBA" id="ARBA00022643"/>
    </source>
</evidence>
<name>A0A7G9FQ00_9FIRM</name>
<evidence type="ECO:0000256" key="11">
    <source>
        <dbReference type="ARBA" id="ARBA00048996"/>
    </source>
</evidence>
<dbReference type="UniPathway" id="UPA00070"/>
<dbReference type="GO" id="GO:0004589">
    <property type="term" value="F:dihydroorotate dehydrogenase (NAD+) activity"/>
    <property type="evidence" value="ECO:0007669"/>
    <property type="project" value="UniProtKB-EC"/>
</dbReference>
<dbReference type="NCBIfam" id="NF005574">
    <property type="entry name" value="PRK07259.1"/>
    <property type="match status" value="1"/>
</dbReference>
<keyword evidence="5 12" id="KW-0963">Cytoplasm</keyword>
<sequence>MNTKVSIAGVELKNPITVASGTFGSGMEYDEFVDLNLLGAVTTKGVANVPWPGNPTPRVAETYGGMMNAIGLQNPGIDTFVKRDIPFLKEKDTKIIVNVCGKSTEDYLDVVERLGDEPVDLLEINVSCPNVKEGGIAFGQDPKALYDITKAIKAKAKQPIIMKLSPNVTDITEMAKAAEAAGSDALSLINTLTGMKIDIKRRAFAVANKTAGVSGPAIHPIAVRMVYQVANAVKLPIIGMGGVMNTEDALEMIMAGATAVAVGTANFHNPYATVEIIKGIEEYMQANGVDDINTLIGCVK</sequence>
<dbReference type="Proteomes" id="UP000515819">
    <property type="component" value="Chromosome"/>
</dbReference>
<gene>
    <name evidence="12" type="primary">pyrD</name>
    <name evidence="14" type="ORF">H9Q76_04935</name>
</gene>
<dbReference type="GO" id="GO:0005737">
    <property type="term" value="C:cytoplasm"/>
    <property type="evidence" value="ECO:0007669"/>
    <property type="project" value="UniProtKB-SubCell"/>
</dbReference>
<dbReference type="KEGG" id="wcp:H9Q76_04935"/>
<feature type="binding site" evidence="12">
    <location>
        <begin position="241"/>
        <end position="242"/>
    </location>
    <ligand>
        <name>FMN</name>
        <dbReference type="ChEBI" id="CHEBI:58210"/>
    </ligand>
</feature>
<dbReference type="Gene3D" id="3.20.20.70">
    <property type="entry name" value="Aldolase class I"/>
    <property type="match status" value="1"/>
</dbReference>
<protein>
    <recommendedName>
        <fullName evidence="12">Dihydroorotate dehydrogenase</fullName>
        <shortName evidence="12">DHOD</shortName>
        <shortName evidence="12">DHODase</shortName>
        <shortName evidence="12">DHOdehase</shortName>
        <ecNumber evidence="12">1.3.-.-</ecNumber>
    </recommendedName>
</protein>
<feature type="binding site" evidence="12">
    <location>
        <position position="20"/>
    </location>
    <ligand>
        <name>FMN</name>
        <dbReference type="ChEBI" id="CHEBI:58210"/>
    </ligand>
</feature>
<evidence type="ECO:0000256" key="4">
    <source>
        <dbReference type="ARBA" id="ARBA00008008"/>
    </source>
</evidence>
<comment type="catalytic activity">
    <reaction evidence="11">
        <text>(S)-dihydroorotate + NAD(+) = orotate + NADH + H(+)</text>
        <dbReference type="Rhea" id="RHEA:13513"/>
        <dbReference type="ChEBI" id="CHEBI:15378"/>
        <dbReference type="ChEBI" id="CHEBI:30839"/>
        <dbReference type="ChEBI" id="CHEBI:30864"/>
        <dbReference type="ChEBI" id="CHEBI:57540"/>
        <dbReference type="ChEBI" id="CHEBI:57945"/>
        <dbReference type="EC" id="1.3.1.14"/>
    </reaction>
</comment>
<dbReference type="InterPro" id="IPR001295">
    <property type="entry name" value="Dihydroorotate_DH_CS"/>
</dbReference>
<keyword evidence="7 12" id="KW-0288">FMN</keyword>
<dbReference type="CDD" id="cd04740">
    <property type="entry name" value="DHOD_1B_like"/>
    <property type="match status" value="1"/>
</dbReference>
<evidence type="ECO:0000313" key="14">
    <source>
        <dbReference type="EMBL" id="QNM00632.1"/>
    </source>
</evidence>
<dbReference type="InterPro" id="IPR013785">
    <property type="entry name" value="Aldolase_TIM"/>
</dbReference>
<dbReference type="EC" id="1.3.-.-" evidence="12"/>
<feature type="binding site" evidence="12">
    <location>
        <position position="163"/>
    </location>
    <ligand>
        <name>FMN</name>
        <dbReference type="ChEBI" id="CHEBI:58210"/>
    </ligand>
</feature>
<dbReference type="InterPro" id="IPR012135">
    <property type="entry name" value="Dihydroorotate_DH_1_2"/>
</dbReference>
<keyword evidence="8 12" id="KW-0665">Pyrimidine biosynthesis</keyword>
<evidence type="ECO:0000256" key="1">
    <source>
        <dbReference type="ARBA" id="ARBA00003616"/>
    </source>
</evidence>
<feature type="binding site" evidence="12">
    <location>
        <position position="125"/>
    </location>
    <ligand>
        <name>FMN</name>
        <dbReference type="ChEBI" id="CHEBI:58210"/>
    </ligand>
</feature>
<comment type="pathway">
    <text evidence="3">Pyrimidine metabolism; UMP biosynthesis via de novo pathway; orotate from (S)-dihydroorotate (NAD(+) route): step 1/1.</text>
</comment>
<reference evidence="14 15" key="1">
    <citation type="submission" date="2020-08" db="EMBL/GenBank/DDBJ databases">
        <authorList>
            <person name="Liu C."/>
            <person name="Sun Q."/>
        </authorList>
    </citation>
    <scope>NUCLEOTIDE SEQUENCE [LARGE SCALE GENOMIC DNA]</scope>
    <source>
        <strain evidence="14 15">NSJ-4</strain>
    </source>
</reference>
<dbReference type="GO" id="GO:0044205">
    <property type="term" value="P:'de novo' UMP biosynthetic process"/>
    <property type="evidence" value="ECO:0007669"/>
    <property type="project" value="UniProtKB-UniRule"/>
</dbReference>
<dbReference type="NCBIfam" id="TIGR01037">
    <property type="entry name" value="pyrD_sub1_fam"/>
    <property type="match status" value="1"/>
</dbReference>
<dbReference type="InterPro" id="IPR050074">
    <property type="entry name" value="DHO_dehydrogenase"/>
</dbReference>
<feature type="binding site" evidence="12">
    <location>
        <position position="189"/>
    </location>
    <ligand>
        <name>FMN</name>
        <dbReference type="ChEBI" id="CHEBI:58210"/>
    </ligand>
</feature>
<dbReference type="FunFam" id="3.20.20.70:FF:000027">
    <property type="entry name" value="Dihydropyrimidine dehydrogenase [NADP(+)]"/>
    <property type="match status" value="1"/>
</dbReference>
<feature type="binding site" evidence="12">
    <location>
        <position position="215"/>
    </location>
    <ligand>
        <name>FMN</name>
        <dbReference type="ChEBI" id="CHEBI:58210"/>
    </ligand>
</feature>
<keyword evidence="9 12" id="KW-0560">Oxidoreductase</keyword>
<evidence type="ECO:0000256" key="3">
    <source>
        <dbReference type="ARBA" id="ARBA00004715"/>
    </source>
</evidence>
<feature type="active site" description="Nucleophile" evidence="12">
    <location>
        <position position="128"/>
    </location>
</feature>
<dbReference type="InterPro" id="IPR033888">
    <property type="entry name" value="DHOD_1B"/>
</dbReference>
<organism evidence="14 15">
    <name type="scientific">Wujia chipingensis</name>
    <dbReference type="NCBI Taxonomy" id="2763670"/>
    <lineage>
        <taxon>Bacteria</taxon>
        <taxon>Bacillati</taxon>
        <taxon>Bacillota</taxon>
        <taxon>Clostridia</taxon>
        <taxon>Lachnospirales</taxon>
        <taxon>Lachnospiraceae</taxon>
        <taxon>Wujia</taxon>
    </lineage>
</organism>
<dbReference type="HAMAP" id="MF_00224">
    <property type="entry name" value="DHO_dh_type1"/>
    <property type="match status" value="1"/>
</dbReference>
<dbReference type="RefSeq" id="WP_249321768.1">
    <property type="nucleotide sequence ID" value="NZ_CP060632.1"/>
</dbReference>
<feature type="binding site" evidence="12">
    <location>
        <begin position="190"/>
        <end position="191"/>
    </location>
    <ligand>
        <name>substrate</name>
    </ligand>
</feature>
<evidence type="ECO:0000313" key="15">
    <source>
        <dbReference type="Proteomes" id="UP000515819"/>
    </source>
</evidence>
<dbReference type="SUPFAM" id="SSF51395">
    <property type="entry name" value="FMN-linked oxidoreductases"/>
    <property type="match status" value="1"/>
</dbReference>
<comment type="cofactor">
    <cofactor evidence="12">
        <name>FMN</name>
        <dbReference type="ChEBI" id="CHEBI:58210"/>
    </cofactor>
    <text evidence="12">Binds 1 FMN per subunit.</text>
</comment>
<comment type="similarity">
    <text evidence="4 12">Belongs to the dihydroorotate dehydrogenase family. Type 1 subfamily.</text>
</comment>
<evidence type="ECO:0000256" key="8">
    <source>
        <dbReference type="ARBA" id="ARBA00022975"/>
    </source>
</evidence>
<feature type="binding site" evidence="12">
    <location>
        <begin position="68"/>
        <end position="72"/>
    </location>
    <ligand>
        <name>substrate</name>
    </ligand>
</feature>
<evidence type="ECO:0000256" key="9">
    <source>
        <dbReference type="ARBA" id="ARBA00023002"/>
    </source>
</evidence>
<dbReference type="InterPro" id="IPR005720">
    <property type="entry name" value="Dihydroorotate_DH_cat"/>
</dbReference>
<dbReference type="InterPro" id="IPR049622">
    <property type="entry name" value="Dihydroorotate_DH_I"/>
</dbReference>